<evidence type="ECO:0000256" key="1">
    <source>
        <dbReference type="SAM" id="MobiDB-lite"/>
    </source>
</evidence>
<dbReference type="InterPro" id="IPR016135">
    <property type="entry name" value="UBQ-conjugating_enzyme/RWD"/>
</dbReference>
<dbReference type="PANTHER" id="PTHR21275">
    <property type="entry name" value="RWD DOMAIN-CONTAINING PROTEIN 4"/>
    <property type="match status" value="1"/>
</dbReference>
<organism evidence="3 4">
    <name type="scientific">Lingula anatina</name>
    <name type="common">Brachiopod</name>
    <name type="synonym">Lingula unguis</name>
    <dbReference type="NCBI Taxonomy" id="7574"/>
    <lineage>
        <taxon>Eukaryota</taxon>
        <taxon>Metazoa</taxon>
        <taxon>Spiralia</taxon>
        <taxon>Lophotrochozoa</taxon>
        <taxon>Brachiopoda</taxon>
        <taxon>Linguliformea</taxon>
        <taxon>Lingulata</taxon>
        <taxon>Lingulida</taxon>
        <taxon>Linguloidea</taxon>
        <taxon>Lingulidae</taxon>
        <taxon>Lingula</taxon>
    </lineage>
</organism>
<dbReference type="OrthoDB" id="10045773at2759"/>
<dbReference type="SUPFAM" id="SSF54495">
    <property type="entry name" value="UBC-like"/>
    <property type="match status" value="1"/>
</dbReference>
<feature type="region of interest" description="Disordered" evidence="1">
    <location>
        <begin position="118"/>
        <end position="187"/>
    </location>
</feature>
<reference evidence="4" key="1">
    <citation type="submission" date="2025-08" db="UniProtKB">
        <authorList>
            <consortium name="RefSeq"/>
        </authorList>
    </citation>
    <scope>IDENTIFICATION</scope>
    <source>
        <tissue evidence="4">Gonads</tissue>
    </source>
</reference>
<dbReference type="AlphaFoldDB" id="A0A1S3J4X1"/>
<protein>
    <submittedName>
        <fullName evidence="4">RWD domain-containing protein 4-like</fullName>
    </submittedName>
</protein>
<feature type="compositionally biased region" description="Basic and acidic residues" evidence="1">
    <location>
        <begin position="153"/>
        <end position="175"/>
    </location>
</feature>
<accession>A0A1S3J4X1</accession>
<dbReference type="PANTHER" id="PTHR21275:SF1">
    <property type="entry name" value="RWD DOMAIN-CONTAINING PROTEIN 4"/>
    <property type="match status" value="1"/>
</dbReference>
<dbReference type="Proteomes" id="UP000085678">
    <property type="component" value="Unplaced"/>
</dbReference>
<evidence type="ECO:0000313" key="3">
    <source>
        <dbReference type="Proteomes" id="UP000085678"/>
    </source>
</evidence>
<feature type="domain" description="RWD" evidence="2">
    <location>
        <begin position="9"/>
        <end position="111"/>
    </location>
</feature>
<feature type="compositionally biased region" description="Basic and acidic residues" evidence="1">
    <location>
        <begin position="124"/>
        <end position="146"/>
    </location>
</feature>
<evidence type="ECO:0000313" key="4">
    <source>
        <dbReference type="RefSeq" id="XP_013405482.1"/>
    </source>
</evidence>
<dbReference type="OMA" id="SANEDEX"/>
<dbReference type="InterPro" id="IPR006575">
    <property type="entry name" value="RWD_dom"/>
</dbReference>
<dbReference type="SMART" id="SM00591">
    <property type="entry name" value="RWD"/>
    <property type="match status" value="1"/>
</dbReference>
<dbReference type="KEGG" id="lak:106170234"/>
<dbReference type="CDD" id="cd23817">
    <property type="entry name" value="RWD-RWDD4"/>
    <property type="match status" value="1"/>
</dbReference>
<dbReference type="RefSeq" id="XP_013405482.1">
    <property type="nucleotide sequence ID" value="XM_013550028.1"/>
</dbReference>
<dbReference type="GeneID" id="106170234"/>
<keyword evidence="3" id="KW-1185">Reference proteome</keyword>
<dbReference type="InParanoid" id="A0A1S3J4X1"/>
<sequence length="187" mass="21658">MTAKELQEEEIEVLTSIYDGDECFKIASETSFQYKIGEDGSYKSFLLEISWPENYPAELPNFKLDTFYNKHLLEDVKQKIIARLLEEAEPLLETAMTYTLIECAKENAEDLLIDQPSAPPQAAKEIKTEEETPEQSSKKKEKKEQLTKAQKRRMFDKLDNRGEKPRGHDWVDVVKHLSQTGKQKEES</sequence>
<dbReference type="InterPro" id="IPR042770">
    <property type="entry name" value="RWDD4"/>
</dbReference>
<proteinExistence type="predicted"/>
<dbReference type="Gene3D" id="3.10.110.10">
    <property type="entry name" value="Ubiquitin Conjugating Enzyme"/>
    <property type="match status" value="1"/>
</dbReference>
<dbReference type="Pfam" id="PF05773">
    <property type="entry name" value="RWD"/>
    <property type="match status" value="1"/>
</dbReference>
<dbReference type="PROSITE" id="PS50908">
    <property type="entry name" value="RWD"/>
    <property type="match status" value="1"/>
</dbReference>
<dbReference type="STRING" id="7574.A0A1S3J4X1"/>
<gene>
    <name evidence="4" type="primary">LOC106170234</name>
</gene>
<dbReference type="FunCoup" id="A0A1S3J4X1">
    <property type="interactions" value="797"/>
</dbReference>
<name>A0A1S3J4X1_LINAN</name>
<evidence type="ECO:0000259" key="2">
    <source>
        <dbReference type="PROSITE" id="PS50908"/>
    </source>
</evidence>